<keyword evidence="11" id="KW-1185">Reference proteome</keyword>
<dbReference type="Pfam" id="PF01553">
    <property type="entry name" value="Acyltransferase"/>
    <property type="match status" value="1"/>
</dbReference>
<evidence type="ECO:0000256" key="4">
    <source>
        <dbReference type="ARBA" id="ARBA00022679"/>
    </source>
</evidence>
<dbReference type="PANTHER" id="PTHR10434:SF64">
    <property type="entry name" value="1-ACYL-SN-GLYCEROL-3-PHOSPHATE ACYLTRANSFERASE-RELATED"/>
    <property type="match status" value="1"/>
</dbReference>
<evidence type="ECO:0000256" key="5">
    <source>
        <dbReference type="ARBA" id="ARBA00023098"/>
    </source>
</evidence>
<dbReference type="NCBIfam" id="TIGR00530">
    <property type="entry name" value="AGP_acyltrn"/>
    <property type="match status" value="1"/>
</dbReference>
<sequence>MVRTIYWFICFWVKLIILIPSYFKAKKIEDLEEKSKFADKKARSYMGSLLKIAGCETVVIGLENIPMDRAVLFVSNHQSNFDIPLLITQLPGKKGFIAKIETLKLPFVRDWMKFMHCVFMDRDDIRQQVKGITEGVKTLKSGHSMVLFPEGTRSPNGKLQNFKPGGLKLATKSGAAIVPVTINNSMNLMKKGSFKITPAKVTIVISEPIEMTAEMNKDTIKLTEEIKAVIERALM</sequence>
<name>A0ABT6N9R3_9FIRM</name>
<organism evidence="10 11">
    <name type="scientific">Fusibacter bizertensis</name>
    <dbReference type="NCBI Taxonomy" id="1488331"/>
    <lineage>
        <taxon>Bacteria</taxon>
        <taxon>Bacillati</taxon>
        <taxon>Bacillota</taxon>
        <taxon>Clostridia</taxon>
        <taxon>Eubacteriales</taxon>
        <taxon>Eubacteriales Family XII. Incertae Sedis</taxon>
        <taxon>Fusibacter</taxon>
    </lineage>
</organism>
<evidence type="ECO:0000256" key="2">
    <source>
        <dbReference type="ARBA" id="ARBA00008655"/>
    </source>
</evidence>
<dbReference type="EMBL" id="JARYZI010000001">
    <property type="protein sequence ID" value="MDH8677155.1"/>
    <property type="molecule type" value="Genomic_DNA"/>
</dbReference>
<keyword evidence="8" id="KW-0472">Membrane</keyword>
<keyword evidence="8" id="KW-0812">Transmembrane</keyword>
<dbReference type="EC" id="2.3.1.51" evidence="7"/>
<evidence type="ECO:0000256" key="8">
    <source>
        <dbReference type="SAM" id="Phobius"/>
    </source>
</evidence>
<keyword evidence="6 7" id="KW-0012">Acyltransferase</keyword>
<keyword evidence="7" id="KW-1208">Phospholipid metabolism</keyword>
<dbReference type="PANTHER" id="PTHR10434">
    <property type="entry name" value="1-ACYL-SN-GLYCEROL-3-PHOSPHATE ACYLTRANSFERASE"/>
    <property type="match status" value="1"/>
</dbReference>
<evidence type="ECO:0000256" key="1">
    <source>
        <dbReference type="ARBA" id="ARBA00005189"/>
    </source>
</evidence>
<comment type="catalytic activity">
    <reaction evidence="7">
        <text>a 1-acyl-sn-glycero-3-phosphate + an acyl-CoA = a 1,2-diacyl-sn-glycero-3-phosphate + CoA</text>
        <dbReference type="Rhea" id="RHEA:19709"/>
        <dbReference type="ChEBI" id="CHEBI:57287"/>
        <dbReference type="ChEBI" id="CHEBI:57970"/>
        <dbReference type="ChEBI" id="CHEBI:58342"/>
        <dbReference type="ChEBI" id="CHEBI:58608"/>
        <dbReference type="EC" id="2.3.1.51"/>
    </reaction>
</comment>
<comment type="pathway">
    <text evidence="1">Lipid metabolism.</text>
</comment>
<keyword evidence="5 7" id="KW-0443">Lipid metabolism</keyword>
<comment type="domain">
    <text evidence="7">The HXXXXD motif is essential for acyltransferase activity and may constitute the binding site for the phosphate moiety of the glycerol-3-phosphate.</text>
</comment>
<evidence type="ECO:0000256" key="3">
    <source>
        <dbReference type="ARBA" id="ARBA00022516"/>
    </source>
</evidence>
<keyword evidence="8" id="KW-1133">Transmembrane helix</keyword>
<evidence type="ECO:0000256" key="7">
    <source>
        <dbReference type="RuleBase" id="RU361267"/>
    </source>
</evidence>
<evidence type="ECO:0000313" key="10">
    <source>
        <dbReference type="EMBL" id="MDH8677155.1"/>
    </source>
</evidence>
<protein>
    <recommendedName>
        <fullName evidence="7">1-acyl-sn-glycerol-3-phosphate acyltransferase</fullName>
        <ecNumber evidence="7">2.3.1.51</ecNumber>
    </recommendedName>
</protein>
<dbReference type="SMART" id="SM00563">
    <property type="entry name" value="PlsC"/>
    <property type="match status" value="1"/>
</dbReference>
<evidence type="ECO:0000256" key="6">
    <source>
        <dbReference type="ARBA" id="ARBA00023315"/>
    </source>
</evidence>
<dbReference type="CDD" id="cd07989">
    <property type="entry name" value="LPLAT_AGPAT-like"/>
    <property type="match status" value="1"/>
</dbReference>
<feature type="transmembrane region" description="Helical" evidence="8">
    <location>
        <begin position="6"/>
        <end position="23"/>
    </location>
</feature>
<keyword evidence="7" id="KW-0594">Phospholipid biosynthesis</keyword>
<dbReference type="GO" id="GO:0016746">
    <property type="term" value="F:acyltransferase activity"/>
    <property type="evidence" value="ECO:0007669"/>
    <property type="project" value="UniProtKB-KW"/>
</dbReference>
<dbReference type="RefSeq" id="WP_281092953.1">
    <property type="nucleotide sequence ID" value="NZ_JARYZI010000001.1"/>
</dbReference>
<keyword evidence="4 7" id="KW-0808">Transferase</keyword>
<accession>A0ABT6N9R3</accession>
<feature type="domain" description="Phospholipid/glycerol acyltransferase" evidence="9">
    <location>
        <begin position="71"/>
        <end position="185"/>
    </location>
</feature>
<evidence type="ECO:0000313" key="11">
    <source>
        <dbReference type="Proteomes" id="UP001158045"/>
    </source>
</evidence>
<proteinExistence type="inferred from homology"/>
<gene>
    <name evidence="10" type="ORF">QE109_03290</name>
</gene>
<evidence type="ECO:0000259" key="9">
    <source>
        <dbReference type="SMART" id="SM00563"/>
    </source>
</evidence>
<dbReference type="SUPFAM" id="SSF69593">
    <property type="entry name" value="Glycerol-3-phosphate (1)-acyltransferase"/>
    <property type="match status" value="1"/>
</dbReference>
<keyword evidence="3 7" id="KW-0444">Lipid biosynthesis</keyword>
<dbReference type="InterPro" id="IPR004552">
    <property type="entry name" value="AGP_acyltrans"/>
</dbReference>
<dbReference type="Proteomes" id="UP001158045">
    <property type="component" value="Unassembled WGS sequence"/>
</dbReference>
<reference evidence="10 11" key="1">
    <citation type="submission" date="2023-04" db="EMBL/GenBank/DDBJ databases">
        <title>Fusibacter bizertensis strain WBS, isolated from littoral bottom sediments of the Arctic seas - biochemical and genomic analysis.</title>
        <authorList>
            <person name="Brioukhanov A.L."/>
        </authorList>
    </citation>
    <scope>NUCLEOTIDE SEQUENCE [LARGE SCALE GENOMIC DNA]</scope>
    <source>
        <strain evidence="10 11">WBS</strain>
    </source>
</reference>
<comment type="caution">
    <text evidence="10">The sequence shown here is derived from an EMBL/GenBank/DDBJ whole genome shotgun (WGS) entry which is preliminary data.</text>
</comment>
<comment type="similarity">
    <text evidence="2 7">Belongs to the 1-acyl-sn-glycerol-3-phosphate acyltransferase family.</text>
</comment>
<dbReference type="InterPro" id="IPR002123">
    <property type="entry name" value="Plipid/glycerol_acylTrfase"/>
</dbReference>